<organism evidence="2 3">
    <name type="scientific">Clostridium niameyense</name>
    <dbReference type="NCBI Taxonomy" id="1622073"/>
    <lineage>
        <taxon>Bacteria</taxon>
        <taxon>Bacillati</taxon>
        <taxon>Bacillota</taxon>
        <taxon>Clostridia</taxon>
        <taxon>Eubacteriales</taxon>
        <taxon>Clostridiaceae</taxon>
        <taxon>Clostridium</taxon>
    </lineage>
</organism>
<feature type="transmembrane region" description="Helical" evidence="1">
    <location>
        <begin position="242"/>
        <end position="264"/>
    </location>
</feature>
<dbReference type="AlphaFoldDB" id="A0A6M0R977"/>
<keyword evidence="1" id="KW-0472">Membrane</keyword>
<feature type="transmembrane region" description="Helical" evidence="1">
    <location>
        <begin position="201"/>
        <end position="221"/>
    </location>
</feature>
<feature type="transmembrane region" description="Helical" evidence="1">
    <location>
        <begin position="20"/>
        <end position="38"/>
    </location>
</feature>
<sequence>MGTLLKYELKKIFKRKSTIIALIISIIFISILSILFVTENSYVNKEGNRIHGLKAIELKRKDVSLVSGSLSIDKLTSIFNEYEAIIKDKKNFNTGTNDLSNNVYNKYVQNKESVLELLRENYSPVGKGNYDYYILYSLSNKDVQKFYKQRNKNIKQLLSFQHYSENQKKYILSLNNKISTPLYFDYSDGWNDILARGFRSVLIIIAFVVSICIAPIFAFEYETGADAILLSTKYGKNKLIKAKIIAGILFATIVYIIEVFFFTVSMLCCYGISGWNISFQIVSLTSIYPLTVIQVYLLGTMIGYLVMLSITSVTMALSSKFKTPFSAIIISLLWIFAPLFIPKSKSSLLINNILNLFPANAFNVFSVFSVYDTYTFNNIVIMLPKVIIMISFIMILIFLPTAFYKFKKHQVV</sequence>
<proteinExistence type="predicted"/>
<feature type="transmembrane region" description="Helical" evidence="1">
    <location>
        <begin position="383"/>
        <end position="404"/>
    </location>
</feature>
<feature type="transmembrane region" description="Helical" evidence="1">
    <location>
        <begin position="295"/>
        <end position="317"/>
    </location>
</feature>
<keyword evidence="1" id="KW-1133">Transmembrane helix</keyword>
<dbReference type="PANTHER" id="PTHR37305:SF1">
    <property type="entry name" value="MEMBRANE PROTEIN"/>
    <property type="match status" value="1"/>
</dbReference>
<name>A0A6M0R977_9CLOT</name>
<keyword evidence="1" id="KW-0812">Transmembrane</keyword>
<feature type="transmembrane region" description="Helical" evidence="1">
    <location>
        <begin position="323"/>
        <end position="341"/>
    </location>
</feature>
<evidence type="ECO:0000256" key="1">
    <source>
        <dbReference type="SAM" id="Phobius"/>
    </source>
</evidence>
<evidence type="ECO:0000313" key="3">
    <source>
        <dbReference type="Proteomes" id="UP000473885"/>
    </source>
</evidence>
<evidence type="ECO:0000313" key="2">
    <source>
        <dbReference type="EMBL" id="NEZ46200.1"/>
    </source>
</evidence>
<dbReference type="EMBL" id="SXDP01000002">
    <property type="protein sequence ID" value="NEZ46200.1"/>
    <property type="molecule type" value="Genomic_DNA"/>
</dbReference>
<keyword evidence="3" id="KW-1185">Reference proteome</keyword>
<gene>
    <name evidence="2" type="ORF">FDF74_03115</name>
</gene>
<protein>
    <submittedName>
        <fullName evidence="2">ABC transporter permease</fullName>
    </submittedName>
</protein>
<dbReference type="PANTHER" id="PTHR37305">
    <property type="entry name" value="INTEGRAL MEMBRANE PROTEIN-RELATED"/>
    <property type="match status" value="1"/>
</dbReference>
<dbReference type="Proteomes" id="UP000473885">
    <property type="component" value="Unassembled WGS sequence"/>
</dbReference>
<feature type="transmembrane region" description="Helical" evidence="1">
    <location>
        <begin position="353"/>
        <end position="371"/>
    </location>
</feature>
<reference evidence="2 3" key="1">
    <citation type="submission" date="2019-04" db="EMBL/GenBank/DDBJ databases">
        <title>Genome sequencing of Clostridium botulinum Groups I-IV and Clostridium butyricum.</title>
        <authorList>
            <person name="Brunt J."/>
            <person name="Van Vliet A.H.M."/>
            <person name="Stringer S.C."/>
            <person name="Carter A.T."/>
            <person name="Peck M.W."/>
        </authorList>
    </citation>
    <scope>NUCLEOTIDE SEQUENCE [LARGE SCALE GENOMIC DNA]</scope>
    <source>
        <strain evidence="2 3">IFR 18/094</strain>
    </source>
</reference>
<dbReference type="RefSeq" id="WP_163248509.1">
    <property type="nucleotide sequence ID" value="NZ_SXDP01000002.1"/>
</dbReference>
<comment type="caution">
    <text evidence="2">The sequence shown here is derived from an EMBL/GenBank/DDBJ whole genome shotgun (WGS) entry which is preliminary data.</text>
</comment>
<accession>A0A6M0R977</accession>